<proteinExistence type="predicted"/>
<gene>
    <name evidence="2" type="ORF">FKZ59_07230</name>
</gene>
<evidence type="ECO:0000313" key="3">
    <source>
        <dbReference type="Proteomes" id="UP000315753"/>
    </source>
</evidence>
<evidence type="ECO:0000313" key="2">
    <source>
        <dbReference type="EMBL" id="TQE91098.1"/>
    </source>
</evidence>
<dbReference type="RefSeq" id="WP_141602082.1">
    <property type="nucleotide sequence ID" value="NZ_JARMSB010000017.1"/>
</dbReference>
<evidence type="ECO:0000256" key="1">
    <source>
        <dbReference type="SAM" id="Phobius"/>
    </source>
</evidence>
<organism evidence="2 3">
    <name type="scientific">Ureibacillus terrenus</name>
    <dbReference type="NCBI Taxonomy" id="118246"/>
    <lineage>
        <taxon>Bacteria</taxon>
        <taxon>Bacillati</taxon>
        <taxon>Bacillota</taxon>
        <taxon>Bacilli</taxon>
        <taxon>Bacillales</taxon>
        <taxon>Caryophanaceae</taxon>
        <taxon>Ureibacillus</taxon>
    </lineage>
</organism>
<keyword evidence="3" id="KW-1185">Reference proteome</keyword>
<feature type="transmembrane region" description="Helical" evidence="1">
    <location>
        <begin position="20"/>
        <end position="39"/>
    </location>
</feature>
<dbReference type="AlphaFoldDB" id="A0A540V300"/>
<protein>
    <submittedName>
        <fullName evidence="2">DUF3267 domain-containing protein</fullName>
    </submittedName>
</protein>
<comment type="caution">
    <text evidence="2">The sequence shown here is derived from an EMBL/GenBank/DDBJ whole genome shotgun (WGS) entry which is preliminary data.</text>
</comment>
<dbReference type="Pfam" id="PF11667">
    <property type="entry name" value="DUF3267"/>
    <property type="match status" value="1"/>
</dbReference>
<feature type="transmembrane region" description="Helical" evidence="1">
    <location>
        <begin position="138"/>
        <end position="156"/>
    </location>
</feature>
<keyword evidence="1" id="KW-1133">Transmembrane helix</keyword>
<dbReference type="InterPro" id="IPR021683">
    <property type="entry name" value="DUF3267"/>
</dbReference>
<dbReference type="Proteomes" id="UP000315753">
    <property type="component" value="Unassembled WGS sequence"/>
</dbReference>
<dbReference type="EMBL" id="VIGD01000007">
    <property type="protein sequence ID" value="TQE91098.1"/>
    <property type="molecule type" value="Genomic_DNA"/>
</dbReference>
<keyword evidence="1" id="KW-0812">Transmembrane</keyword>
<feature type="transmembrane region" description="Helical" evidence="1">
    <location>
        <begin position="114"/>
        <end position="132"/>
    </location>
</feature>
<name>A0A540V300_9BACL</name>
<dbReference type="OrthoDB" id="9789112at2"/>
<reference evidence="2 3" key="1">
    <citation type="submission" date="2019-06" db="EMBL/GenBank/DDBJ databases">
        <title>Genome sequence of Ureibacillus terrenus.</title>
        <authorList>
            <person name="Maclea K.S."/>
            <person name="Simoes M."/>
        </authorList>
    </citation>
    <scope>NUCLEOTIDE SEQUENCE [LARGE SCALE GENOMIC DNA]</scope>
    <source>
        <strain evidence="2 3">ATCC BAA-384</strain>
    </source>
</reference>
<sequence length="181" mass="20470">MLEEKEPKIIELDIKKVAKAGFWSTIILSAALLLLNAFLHGKTGFEVHINFWNFTLFIICYFILIALHELFHLIGFIIFGKAKWSELDYGVNLKLGIAYATTSKPLPNHAMKKALLLPFWATGVLPSIFGFVLDSQLLVVLGAFLMAGAAGDFCMYKELRKYPKNVLVKDDPKLPKLYVYE</sequence>
<accession>A0A540V300</accession>
<feature type="transmembrane region" description="Helical" evidence="1">
    <location>
        <begin position="51"/>
        <end position="79"/>
    </location>
</feature>
<keyword evidence="1" id="KW-0472">Membrane</keyword>